<dbReference type="Pfam" id="PF04389">
    <property type="entry name" value="Peptidase_M28"/>
    <property type="match status" value="1"/>
</dbReference>
<evidence type="ECO:0000256" key="5">
    <source>
        <dbReference type="ARBA" id="ARBA00022729"/>
    </source>
</evidence>
<dbReference type="InterPro" id="IPR003137">
    <property type="entry name" value="PA_domain"/>
</dbReference>
<keyword evidence="7" id="KW-0862">Zinc</keyword>
<keyword evidence="2" id="KW-0031">Aminopeptidase</keyword>
<dbReference type="GO" id="GO:0006508">
    <property type="term" value="P:proteolysis"/>
    <property type="evidence" value="ECO:0007669"/>
    <property type="project" value="UniProtKB-KW"/>
</dbReference>
<dbReference type="GO" id="GO:0004177">
    <property type="term" value="F:aminopeptidase activity"/>
    <property type="evidence" value="ECO:0007669"/>
    <property type="project" value="UniProtKB-KW"/>
</dbReference>
<feature type="signal peptide" evidence="8">
    <location>
        <begin position="1"/>
        <end position="17"/>
    </location>
</feature>
<feature type="chain" id="PRO_5020300806" evidence="8">
    <location>
        <begin position="18"/>
        <end position="499"/>
    </location>
</feature>
<accession>A0A4R4VIM4</accession>
<evidence type="ECO:0000313" key="11">
    <source>
        <dbReference type="EMBL" id="TDD02074.1"/>
    </source>
</evidence>
<dbReference type="Gene3D" id="3.50.30.30">
    <property type="match status" value="1"/>
</dbReference>
<keyword evidence="4" id="KW-0479">Metal-binding</keyword>
<organism evidence="11 12">
    <name type="scientific">Nonomuraea deserti</name>
    <dbReference type="NCBI Taxonomy" id="1848322"/>
    <lineage>
        <taxon>Bacteria</taxon>
        <taxon>Bacillati</taxon>
        <taxon>Actinomycetota</taxon>
        <taxon>Actinomycetes</taxon>
        <taxon>Streptosporangiales</taxon>
        <taxon>Streptosporangiaceae</taxon>
        <taxon>Nonomuraea</taxon>
    </lineage>
</organism>
<evidence type="ECO:0000259" key="10">
    <source>
        <dbReference type="Pfam" id="PF04389"/>
    </source>
</evidence>
<evidence type="ECO:0000256" key="6">
    <source>
        <dbReference type="ARBA" id="ARBA00022801"/>
    </source>
</evidence>
<evidence type="ECO:0000256" key="1">
    <source>
        <dbReference type="ARBA" id="ARBA00005957"/>
    </source>
</evidence>
<proteinExistence type="inferred from homology"/>
<feature type="domain" description="PA" evidence="9">
    <location>
        <begin position="124"/>
        <end position="224"/>
    </location>
</feature>
<dbReference type="Gene3D" id="3.40.630.10">
    <property type="entry name" value="Zn peptidases"/>
    <property type="match status" value="1"/>
</dbReference>
<comment type="similarity">
    <text evidence="1">Belongs to the peptidase M28 family. M28A subfamily.</text>
</comment>
<keyword evidence="12" id="KW-1185">Reference proteome</keyword>
<evidence type="ECO:0000256" key="4">
    <source>
        <dbReference type="ARBA" id="ARBA00022723"/>
    </source>
</evidence>
<evidence type="ECO:0000256" key="8">
    <source>
        <dbReference type="SAM" id="SignalP"/>
    </source>
</evidence>
<feature type="domain" description="Peptidase M28" evidence="10">
    <location>
        <begin position="251"/>
        <end position="466"/>
    </location>
</feature>
<dbReference type="InterPro" id="IPR046450">
    <property type="entry name" value="PA_dom_sf"/>
</dbReference>
<protein>
    <submittedName>
        <fullName evidence="11">M20/M25/M40 family metallo-hydrolase</fullName>
    </submittedName>
</protein>
<dbReference type="SUPFAM" id="SSF53187">
    <property type="entry name" value="Zn-dependent exopeptidases"/>
    <property type="match status" value="1"/>
</dbReference>
<keyword evidence="3" id="KW-0645">Protease</keyword>
<dbReference type="GO" id="GO:0046872">
    <property type="term" value="F:metal ion binding"/>
    <property type="evidence" value="ECO:0007669"/>
    <property type="project" value="UniProtKB-KW"/>
</dbReference>
<evidence type="ECO:0000256" key="3">
    <source>
        <dbReference type="ARBA" id="ARBA00022670"/>
    </source>
</evidence>
<dbReference type="CDD" id="cd03876">
    <property type="entry name" value="M28_SGAP_like"/>
    <property type="match status" value="1"/>
</dbReference>
<dbReference type="PANTHER" id="PTHR12147:SF26">
    <property type="entry name" value="PEPTIDASE M28 DOMAIN-CONTAINING PROTEIN"/>
    <property type="match status" value="1"/>
</dbReference>
<evidence type="ECO:0000259" key="9">
    <source>
        <dbReference type="Pfam" id="PF02225"/>
    </source>
</evidence>
<evidence type="ECO:0000256" key="2">
    <source>
        <dbReference type="ARBA" id="ARBA00022438"/>
    </source>
</evidence>
<comment type="caution">
    <text evidence="11">The sequence shown here is derived from an EMBL/GenBank/DDBJ whole genome shotgun (WGS) entry which is preliminary data.</text>
</comment>
<keyword evidence="5 8" id="KW-0732">Signal</keyword>
<sequence>MLAAAAAMGAAPPPASAAADAAADVDTGALRSAITLDGVTRHARALQRIASANGNTRASGTPGYDASAAYVKKALADAGYQVTEQSFTFPFYRELAPATLAQTSPNQVTYETLAMDFSDSGDVTGQVVPTNDVQVPPGAQPNSSTSGCEPGDFTPAGAEPRIVLIQRGTCSYAVKVANAEAAGYDAVVIFNEGQEGRQALVPGSLFTPAHVPVVLLSYADGAALHASAQAGPTELSVITRTEIRPDAVTSNIIADSPGGDPGNVLVVGAHLDSVTGGPGVNDNGSGVAALVEIARQMAALKITPRQKVRFTFWGAEEFGSLGSQHYVDNLTDAQLGAIAANLNFDMIGSPNFARFVYDGDGSEFGVPGPEGSGELERVFTSYFEGRGLPLAPTVFDFRSDYVPFFDAGIPTGGLFSGSEGIKTAAEAALFGGVAGQPYDPCYHKACDTITNVNNTVILELTHGAAHAVLTSALSQNLAPAQADRAVPRKVARPLRPAEG</sequence>
<dbReference type="GO" id="GO:0008235">
    <property type="term" value="F:metalloexopeptidase activity"/>
    <property type="evidence" value="ECO:0007669"/>
    <property type="project" value="InterPro"/>
</dbReference>
<dbReference type="Proteomes" id="UP000295258">
    <property type="component" value="Unassembled WGS sequence"/>
</dbReference>
<reference evidence="11 12" key="1">
    <citation type="submission" date="2019-03" db="EMBL/GenBank/DDBJ databases">
        <title>Draft genome sequences of novel Actinobacteria.</title>
        <authorList>
            <person name="Sahin N."/>
            <person name="Ay H."/>
            <person name="Saygin H."/>
        </authorList>
    </citation>
    <scope>NUCLEOTIDE SEQUENCE [LARGE SCALE GENOMIC DNA]</scope>
    <source>
        <strain evidence="11 12">KC310</strain>
    </source>
</reference>
<dbReference type="AlphaFoldDB" id="A0A4R4VIM4"/>
<dbReference type="InterPro" id="IPR007484">
    <property type="entry name" value="Peptidase_M28"/>
</dbReference>
<evidence type="ECO:0000256" key="7">
    <source>
        <dbReference type="ARBA" id="ARBA00022833"/>
    </source>
</evidence>
<dbReference type="SUPFAM" id="SSF52025">
    <property type="entry name" value="PA domain"/>
    <property type="match status" value="1"/>
</dbReference>
<gene>
    <name evidence="11" type="ORF">E1292_24460</name>
</gene>
<dbReference type="EMBL" id="SMKO01000069">
    <property type="protein sequence ID" value="TDD02074.1"/>
    <property type="molecule type" value="Genomic_DNA"/>
</dbReference>
<name>A0A4R4VIM4_9ACTN</name>
<dbReference type="InterPro" id="IPR041756">
    <property type="entry name" value="M28_SGAP-like"/>
</dbReference>
<dbReference type="InterPro" id="IPR045175">
    <property type="entry name" value="M28_fam"/>
</dbReference>
<evidence type="ECO:0000313" key="12">
    <source>
        <dbReference type="Proteomes" id="UP000295258"/>
    </source>
</evidence>
<dbReference type="Pfam" id="PF02225">
    <property type="entry name" value="PA"/>
    <property type="match status" value="1"/>
</dbReference>
<keyword evidence="6 11" id="KW-0378">Hydrolase</keyword>
<dbReference type="PANTHER" id="PTHR12147">
    <property type="entry name" value="METALLOPEPTIDASE M28 FAMILY MEMBER"/>
    <property type="match status" value="1"/>
</dbReference>